<dbReference type="PANTHER" id="PTHR42781:SF4">
    <property type="entry name" value="SPERMIDINE_PUTRESCINE IMPORT ATP-BINDING PROTEIN POTA"/>
    <property type="match status" value="1"/>
</dbReference>
<sequence>MRRGPVDARLTVPLDGVTVLFGPSGAGKTTLLRAVAGLGEGDGVAVRFGDEQWDGGRRRTPARARRTGYVTQSPGLFPHLDVRDNVAFGLHGRRWAGPRGRRPDDAGRAGAVPHADPHRRVLECLGLVGAEHLADRRVTTLSGGEAQRVALARALAPRPRLLLLDEPLSGLDGPAREALRTDLRSLLVSEGVPTLLVTHDRTEALALADRVAVVVAGTVRQVGPPTAVFDRPADADVAGVVGVETVADGVVTGGADGLVRVRAGGAELTALAEPAPVAGTHVLVCVRAQDVVLERSPGPSSARNHLLGVVRTVTPQGALVRVDVRCGESFDLAAYVTRPAVDELGLRPGVAVAAAVKAPAVHLVERPGPVRPVRP</sequence>
<keyword evidence="4" id="KW-0067">ATP-binding</keyword>
<dbReference type="PROSITE" id="PS50893">
    <property type="entry name" value="ABC_TRANSPORTER_2"/>
    <property type="match status" value="1"/>
</dbReference>
<dbReference type="InterPro" id="IPR003439">
    <property type="entry name" value="ABC_transporter-like_ATP-bd"/>
</dbReference>
<dbReference type="Gene3D" id="3.40.50.300">
    <property type="entry name" value="P-loop containing nucleotide triphosphate hydrolases"/>
    <property type="match status" value="1"/>
</dbReference>
<evidence type="ECO:0000313" key="9">
    <source>
        <dbReference type="Proteomes" id="UP000029839"/>
    </source>
</evidence>
<dbReference type="PANTHER" id="PTHR42781">
    <property type="entry name" value="SPERMIDINE/PUTRESCINE IMPORT ATP-BINDING PROTEIN POTA"/>
    <property type="match status" value="1"/>
</dbReference>
<evidence type="ECO:0000256" key="2">
    <source>
        <dbReference type="ARBA" id="ARBA00022505"/>
    </source>
</evidence>
<dbReference type="InterPro" id="IPR003593">
    <property type="entry name" value="AAA+_ATPase"/>
</dbReference>
<keyword evidence="9" id="KW-1185">Reference proteome</keyword>
<evidence type="ECO:0000259" key="7">
    <source>
        <dbReference type="PROSITE" id="PS51866"/>
    </source>
</evidence>
<reference evidence="8 9" key="2">
    <citation type="journal article" date="2015" name="Stand. Genomic Sci.">
        <title>Draft genome sequence of Cellulomonas carbonis T26(T) and comparative analysis of six Cellulomonas genomes.</title>
        <authorList>
            <person name="Zhuang W."/>
            <person name="Zhang S."/>
            <person name="Xia X."/>
            <person name="Wang G."/>
        </authorList>
    </citation>
    <scope>NUCLEOTIDE SEQUENCE [LARGE SCALE GENOMIC DNA]</scope>
    <source>
        <strain evidence="8 9">T26</strain>
    </source>
</reference>
<keyword evidence="2 5" id="KW-0500">Molybdenum</keyword>
<dbReference type="SUPFAM" id="SSF50331">
    <property type="entry name" value="MOP-like"/>
    <property type="match status" value="1"/>
</dbReference>
<feature type="domain" description="Mop" evidence="7">
    <location>
        <begin position="299"/>
        <end position="365"/>
    </location>
</feature>
<keyword evidence="3" id="KW-0547">Nucleotide-binding</keyword>
<protein>
    <submittedName>
        <fullName evidence="8">ABC transporter</fullName>
    </submittedName>
</protein>
<evidence type="ECO:0000313" key="8">
    <source>
        <dbReference type="EMBL" id="KGM09011.1"/>
    </source>
</evidence>
<dbReference type="PROSITE" id="PS51866">
    <property type="entry name" value="MOP"/>
    <property type="match status" value="1"/>
</dbReference>
<dbReference type="SMART" id="SM00382">
    <property type="entry name" value="AAA"/>
    <property type="match status" value="1"/>
</dbReference>
<dbReference type="PROSITE" id="PS00211">
    <property type="entry name" value="ABC_TRANSPORTER_1"/>
    <property type="match status" value="1"/>
</dbReference>
<dbReference type="InterPro" id="IPR008995">
    <property type="entry name" value="Mo/tungstate-bd_C_term_dom"/>
</dbReference>
<evidence type="ECO:0000256" key="1">
    <source>
        <dbReference type="ARBA" id="ARBA00022448"/>
    </source>
</evidence>
<dbReference type="InterPro" id="IPR027417">
    <property type="entry name" value="P-loop_NTPase"/>
</dbReference>
<dbReference type="Pfam" id="PF03459">
    <property type="entry name" value="TOBE"/>
    <property type="match status" value="1"/>
</dbReference>
<name>A0A0A0BM18_9CELL</name>
<comment type="caution">
    <text evidence="8">The sequence shown here is derived from an EMBL/GenBank/DDBJ whole genome shotgun (WGS) entry which is preliminary data.</text>
</comment>
<evidence type="ECO:0000256" key="5">
    <source>
        <dbReference type="PROSITE-ProRule" id="PRU01213"/>
    </source>
</evidence>
<dbReference type="Pfam" id="PF00005">
    <property type="entry name" value="ABC_tran"/>
    <property type="match status" value="1"/>
</dbReference>
<proteinExistence type="predicted"/>
<organism evidence="8 9">
    <name type="scientific">Cellulomonas carbonis T26</name>
    <dbReference type="NCBI Taxonomy" id="947969"/>
    <lineage>
        <taxon>Bacteria</taxon>
        <taxon>Bacillati</taxon>
        <taxon>Actinomycetota</taxon>
        <taxon>Actinomycetes</taxon>
        <taxon>Micrococcales</taxon>
        <taxon>Cellulomonadaceae</taxon>
        <taxon>Cellulomonas</taxon>
    </lineage>
</organism>
<reference evidence="8 9" key="1">
    <citation type="submission" date="2013-08" db="EMBL/GenBank/DDBJ databases">
        <title>Genome sequencing of Cellulomonas carbonis T26.</title>
        <authorList>
            <person name="Chen F."/>
            <person name="Li Y."/>
            <person name="Wang G."/>
        </authorList>
    </citation>
    <scope>NUCLEOTIDE SEQUENCE [LARGE SCALE GENOMIC DNA]</scope>
    <source>
        <strain evidence="8 9">T26</strain>
    </source>
</reference>
<dbReference type="InterPro" id="IPR050093">
    <property type="entry name" value="ABC_SmlMolc_Importer"/>
</dbReference>
<dbReference type="GO" id="GO:0005524">
    <property type="term" value="F:ATP binding"/>
    <property type="evidence" value="ECO:0007669"/>
    <property type="project" value="UniProtKB-KW"/>
</dbReference>
<dbReference type="InterPro" id="IPR017871">
    <property type="entry name" value="ABC_transporter-like_CS"/>
</dbReference>
<dbReference type="GO" id="GO:0016887">
    <property type="term" value="F:ATP hydrolysis activity"/>
    <property type="evidence" value="ECO:0007669"/>
    <property type="project" value="InterPro"/>
</dbReference>
<dbReference type="AlphaFoldDB" id="A0A0A0BM18"/>
<dbReference type="InterPro" id="IPR004606">
    <property type="entry name" value="Mop_domain"/>
</dbReference>
<feature type="domain" description="ABC transporter" evidence="6">
    <location>
        <begin position="1"/>
        <end position="241"/>
    </location>
</feature>
<dbReference type="SUPFAM" id="SSF52540">
    <property type="entry name" value="P-loop containing nucleoside triphosphate hydrolases"/>
    <property type="match status" value="1"/>
</dbReference>
<evidence type="ECO:0000256" key="4">
    <source>
        <dbReference type="ARBA" id="ARBA00022840"/>
    </source>
</evidence>
<keyword evidence="1" id="KW-0813">Transport</keyword>
<gene>
    <name evidence="8" type="ORF">N868_05060</name>
</gene>
<dbReference type="InterPro" id="IPR005116">
    <property type="entry name" value="Transp-assoc_OB_typ1"/>
</dbReference>
<dbReference type="Gene3D" id="2.40.50.100">
    <property type="match status" value="1"/>
</dbReference>
<dbReference type="GO" id="GO:0015689">
    <property type="term" value="P:molybdate ion transport"/>
    <property type="evidence" value="ECO:0007669"/>
    <property type="project" value="InterPro"/>
</dbReference>
<evidence type="ECO:0000259" key="6">
    <source>
        <dbReference type="PROSITE" id="PS50893"/>
    </source>
</evidence>
<accession>A0A0A0BM18</accession>
<dbReference type="Proteomes" id="UP000029839">
    <property type="component" value="Unassembled WGS sequence"/>
</dbReference>
<dbReference type="EMBL" id="AXCY01000130">
    <property type="protein sequence ID" value="KGM09011.1"/>
    <property type="molecule type" value="Genomic_DNA"/>
</dbReference>
<dbReference type="OrthoDB" id="9802264at2"/>
<evidence type="ECO:0000256" key="3">
    <source>
        <dbReference type="ARBA" id="ARBA00022741"/>
    </source>
</evidence>